<evidence type="ECO:0000256" key="3">
    <source>
        <dbReference type="ARBA" id="ARBA00022741"/>
    </source>
</evidence>
<dbReference type="SMART" id="SM00930">
    <property type="entry name" value="NIL"/>
    <property type="match status" value="1"/>
</dbReference>
<dbReference type="SUPFAM" id="SSF52540">
    <property type="entry name" value="P-loop containing nucleoside triphosphate hydrolases"/>
    <property type="match status" value="1"/>
</dbReference>
<evidence type="ECO:0000256" key="6">
    <source>
        <dbReference type="ARBA" id="ARBA00022970"/>
    </source>
</evidence>
<proteinExistence type="predicted"/>
<evidence type="ECO:0000256" key="2">
    <source>
        <dbReference type="ARBA" id="ARBA00022475"/>
    </source>
</evidence>
<protein>
    <submittedName>
        <fullName evidence="9">ATP-binding cassette domain-containing protein</fullName>
    </submittedName>
</protein>
<dbReference type="FunFam" id="3.40.50.300:FF:000032">
    <property type="entry name" value="Export ABC transporter ATP-binding protein"/>
    <property type="match status" value="1"/>
</dbReference>
<dbReference type="InterPro" id="IPR050086">
    <property type="entry name" value="MetN_ABC_transporter-like"/>
</dbReference>
<dbReference type="GO" id="GO:0098796">
    <property type="term" value="C:membrane protein complex"/>
    <property type="evidence" value="ECO:0007669"/>
    <property type="project" value="UniProtKB-ARBA"/>
</dbReference>
<organism evidence="9 10">
    <name type="scientific">Vagococcus lutrae</name>
    <dbReference type="NCBI Taxonomy" id="81947"/>
    <lineage>
        <taxon>Bacteria</taxon>
        <taxon>Bacillati</taxon>
        <taxon>Bacillota</taxon>
        <taxon>Bacilli</taxon>
        <taxon>Lactobacillales</taxon>
        <taxon>Enterococcaceae</taxon>
        <taxon>Vagococcus</taxon>
    </lineage>
</organism>
<feature type="domain" description="ABC transporter" evidence="8">
    <location>
        <begin position="4"/>
        <end position="241"/>
    </location>
</feature>
<dbReference type="GO" id="GO:0016887">
    <property type="term" value="F:ATP hydrolysis activity"/>
    <property type="evidence" value="ECO:0007669"/>
    <property type="project" value="InterPro"/>
</dbReference>
<reference evidence="9" key="1">
    <citation type="submission" date="2023-01" db="EMBL/GenBank/DDBJ databases">
        <title>Oxazolidinone resistance genes in florfenicol resistant enterococci from beef cattle and veal calves at slaughter.</title>
        <authorList>
            <person name="Biggel M."/>
        </authorList>
    </citation>
    <scope>NUCLEOTIDE SEQUENCE</scope>
    <source>
        <strain evidence="9">K204-1</strain>
    </source>
</reference>
<dbReference type="AlphaFoldDB" id="A0AAF0BH20"/>
<dbReference type="InterPro" id="IPR018449">
    <property type="entry name" value="NIL_domain"/>
</dbReference>
<dbReference type="InterPro" id="IPR017871">
    <property type="entry name" value="ABC_transporter-like_CS"/>
</dbReference>
<dbReference type="SMART" id="SM00382">
    <property type="entry name" value="AAA"/>
    <property type="match status" value="1"/>
</dbReference>
<evidence type="ECO:0000313" key="10">
    <source>
        <dbReference type="Proteomes" id="UP001179600"/>
    </source>
</evidence>
<keyword evidence="3" id="KW-0547">Nucleotide-binding</keyword>
<dbReference type="Gene3D" id="3.40.50.300">
    <property type="entry name" value="P-loop containing nucleotide triphosphate hydrolases"/>
    <property type="match status" value="1"/>
</dbReference>
<dbReference type="InterPro" id="IPR027417">
    <property type="entry name" value="P-loop_NTPase"/>
</dbReference>
<dbReference type="Pfam" id="PF00005">
    <property type="entry name" value="ABC_tran"/>
    <property type="match status" value="1"/>
</dbReference>
<keyword evidence="5" id="KW-1278">Translocase</keyword>
<evidence type="ECO:0000256" key="5">
    <source>
        <dbReference type="ARBA" id="ARBA00022967"/>
    </source>
</evidence>
<sequence length="350" mass="38953">MIELKNIDVTFESNQKTIHAVQNVSLAINKGEVYGIVGYSGAGKSTLVRVMNLLQRPTSGEVWVNQQALTELSDKGLRQARKKIGMIFQHFNLLPSRTVLENVLYPLKNSSLSRSEKITKAQELLTLVGLQDHLTQYPSQLSGGQKQRVAIARALANEPDVLLCDEATSALDPKTTQDILALLKKLNEELELTIVLITHEMQVVKDICDRVAVMQDGRVIEQGPILQIFTQPQEALTVDFVQTANHFAKQIETIDEHPSMVNVQSPDQLVHLSYVGSQTNQPLIASLYERFHVKANILYGDIDVIQKTLVGNLLVVLTGEPDAIEKSKTYLTEEGVFVTRIDYQTKGGKK</sequence>
<gene>
    <name evidence="9" type="ORF">PML95_05970</name>
</gene>
<evidence type="ECO:0000256" key="7">
    <source>
        <dbReference type="ARBA" id="ARBA00023136"/>
    </source>
</evidence>
<dbReference type="InterPro" id="IPR003439">
    <property type="entry name" value="ABC_transporter-like_ATP-bd"/>
</dbReference>
<dbReference type="PANTHER" id="PTHR43166:SF30">
    <property type="entry name" value="METHIONINE IMPORT ATP-BINDING PROTEIN METN"/>
    <property type="match status" value="1"/>
</dbReference>
<dbReference type="Proteomes" id="UP001179600">
    <property type="component" value="Chromosome"/>
</dbReference>
<keyword evidence="2" id="KW-1003">Cell membrane</keyword>
<dbReference type="InterPro" id="IPR041701">
    <property type="entry name" value="MetN_ABC"/>
</dbReference>
<dbReference type="GO" id="GO:0005524">
    <property type="term" value="F:ATP binding"/>
    <property type="evidence" value="ECO:0007669"/>
    <property type="project" value="UniProtKB-KW"/>
</dbReference>
<keyword evidence="6" id="KW-0029">Amino-acid transport</keyword>
<keyword evidence="4 9" id="KW-0067">ATP-binding</keyword>
<evidence type="ECO:0000259" key="8">
    <source>
        <dbReference type="PROSITE" id="PS50893"/>
    </source>
</evidence>
<dbReference type="InterPro" id="IPR003593">
    <property type="entry name" value="AAA+_ATPase"/>
</dbReference>
<name>A0AAF0BH20_9ENTE</name>
<dbReference type="RefSeq" id="WP_202584876.1">
    <property type="nucleotide sequence ID" value="NZ_BKBT01000002.1"/>
</dbReference>
<dbReference type="Gene3D" id="3.30.70.260">
    <property type="match status" value="1"/>
</dbReference>
<dbReference type="Pfam" id="PF09383">
    <property type="entry name" value="NIL"/>
    <property type="match status" value="1"/>
</dbReference>
<keyword evidence="7" id="KW-0472">Membrane</keyword>
<dbReference type="PROSITE" id="PS00211">
    <property type="entry name" value="ABC_TRANSPORTER_1"/>
    <property type="match status" value="1"/>
</dbReference>
<dbReference type="PROSITE" id="PS50893">
    <property type="entry name" value="ABC_TRANSPORTER_2"/>
    <property type="match status" value="1"/>
</dbReference>
<evidence type="ECO:0000256" key="4">
    <source>
        <dbReference type="ARBA" id="ARBA00022840"/>
    </source>
</evidence>
<dbReference type="SUPFAM" id="SSF55021">
    <property type="entry name" value="ACT-like"/>
    <property type="match status" value="1"/>
</dbReference>
<accession>A0AAF0BH20</accession>
<dbReference type="GO" id="GO:0006865">
    <property type="term" value="P:amino acid transport"/>
    <property type="evidence" value="ECO:0007669"/>
    <property type="project" value="UniProtKB-KW"/>
</dbReference>
<evidence type="ECO:0000313" key="9">
    <source>
        <dbReference type="EMBL" id="WCG21950.1"/>
    </source>
</evidence>
<dbReference type="GO" id="GO:0022857">
    <property type="term" value="F:transmembrane transporter activity"/>
    <property type="evidence" value="ECO:0007669"/>
    <property type="project" value="UniProtKB-ARBA"/>
</dbReference>
<evidence type="ECO:0000256" key="1">
    <source>
        <dbReference type="ARBA" id="ARBA00022448"/>
    </source>
</evidence>
<dbReference type="CDD" id="cd03258">
    <property type="entry name" value="ABC_MetN_methionine_transporter"/>
    <property type="match status" value="1"/>
</dbReference>
<dbReference type="InterPro" id="IPR045865">
    <property type="entry name" value="ACT-like_dom_sf"/>
</dbReference>
<keyword evidence="1" id="KW-0813">Transport</keyword>
<dbReference type="PANTHER" id="PTHR43166">
    <property type="entry name" value="AMINO ACID IMPORT ATP-BINDING PROTEIN"/>
    <property type="match status" value="1"/>
</dbReference>
<dbReference type="EMBL" id="CP116507">
    <property type="protein sequence ID" value="WCG21950.1"/>
    <property type="molecule type" value="Genomic_DNA"/>
</dbReference>